<sequence length="50" mass="5753">MLERFLFCFMTTSLKKGNFLPLFVMKGGDFMKSMINWKRAAYIGTVGVIL</sequence>
<dbReference type="EMBL" id="JAQOTG010000001">
    <property type="protein sequence ID" value="MDE8562290.1"/>
    <property type="molecule type" value="Genomic_DNA"/>
</dbReference>
<accession>A0ABT5VYX8</accession>
<evidence type="ECO:0000313" key="2">
    <source>
        <dbReference type="Proteomes" id="UP001213979"/>
    </source>
</evidence>
<protein>
    <submittedName>
        <fullName evidence="1">Uncharacterized protein</fullName>
    </submittedName>
</protein>
<dbReference type="RefSeq" id="WP_159720030.1">
    <property type="nucleotide sequence ID" value="NZ_JAQOTG010000001.1"/>
</dbReference>
<organism evidence="1 2">
    <name type="scientific">Anoxybacteroides rupiense</name>
    <dbReference type="NCBI Taxonomy" id="311460"/>
    <lineage>
        <taxon>Bacteria</taxon>
        <taxon>Bacillati</taxon>
        <taxon>Bacillota</taxon>
        <taxon>Bacilli</taxon>
        <taxon>Bacillales</taxon>
        <taxon>Anoxybacillaceae</taxon>
        <taxon>Anoxybacteroides</taxon>
    </lineage>
</organism>
<evidence type="ECO:0000313" key="1">
    <source>
        <dbReference type="EMBL" id="MDE8562290.1"/>
    </source>
</evidence>
<comment type="caution">
    <text evidence="1">The sequence shown here is derived from an EMBL/GenBank/DDBJ whole genome shotgun (WGS) entry which is preliminary data.</text>
</comment>
<proteinExistence type="predicted"/>
<gene>
    <name evidence="1" type="ORF">PNH38_00110</name>
</gene>
<name>A0ABT5VYX8_9BACL</name>
<reference evidence="1 2" key="1">
    <citation type="submission" date="2023-01" db="EMBL/GenBank/DDBJ databases">
        <title>Genome-based reclassification of Anoxybacillus geothermalis as a later heterotypic synonym of Anoxybacillus rupiensis.</title>
        <authorList>
            <person name="Inan Bektas K."/>
            <person name="Canakci S."/>
            <person name="Belduz A.A."/>
            <person name="Guler H.H."/>
        </authorList>
    </citation>
    <scope>NUCLEOTIDE SEQUENCE [LARGE SCALE GENOMIC DNA]</scope>
    <source>
        <strain evidence="1 2">DSM 17127</strain>
    </source>
</reference>
<keyword evidence="2" id="KW-1185">Reference proteome</keyword>
<dbReference type="Proteomes" id="UP001213979">
    <property type="component" value="Unassembled WGS sequence"/>
</dbReference>